<dbReference type="SMART" id="SM00860">
    <property type="entry name" value="SMI1_KNR4"/>
    <property type="match status" value="1"/>
</dbReference>
<dbReference type="Pfam" id="PF09346">
    <property type="entry name" value="SMI1_KNR4"/>
    <property type="match status" value="1"/>
</dbReference>
<feature type="domain" description="Knr4/Smi1-like" evidence="2">
    <location>
        <begin position="190"/>
        <end position="330"/>
    </location>
</feature>
<accession>A0A246RNS4</accession>
<comment type="caution">
    <text evidence="3">The sequence shown here is derived from an EMBL/GenBank/DDBJ whole genome shotgun (WGS) entry which is preliminary data.</text>
</comment>
<dbReference type="SUPFAM" id="SSF160631">
    <property type="entry name" value="SMI1/KNR4-like"/>
    <property type="match status" value="1"/>
</dbReference>
<dbReference type="InterPro" id="IPR032869">
    <property type="entry name" value="WHH_dom_containing"/>
</dbReference>
<evidence type="ECO:0000259" key="2">
    <source>
        <dbReference type="SMART" id="SM00860"/>
    </source>
</evidence>
<evidence type="ECO:0000256" key="1">
    <source>
        <dbReference type="SAM" id="MobiDB-lite"/>
    </source>
</evidence>
<proteinExistence type="predicted"/>
<evidence type="ECO:0000313" key="4">
    <source>
        <dbReference type="Proteomes" id="UP000197174"/>
    </source>
</evidence>
<dbReference type="InterPro" id="IPR037883">
    <property type="entry name" value="Knr4/Smi1-like_sf"/>
</dbReference>
<gene>
    <name evidence="3" type="ORF">B5D80_13555</name>
</gene>
<evidence type="ECO:0000313" key="3">
    <source>
        <dbReference type="EMBL" id="OWV07898.1"/>
    </source>
</evidence>
<dbReference type="Proteomes" id="UP000197174">
    <property type="component" value="Unassembled WGS sequence"/>
</dbReference>
<organism evidence="3 4">
    <name type="scientific">Micromonospora wenchangensis</name>
    <dbReference type="NCBI Taxonomy" id="1185415"/>
    <lineage>
        <taxon>Bacteria</taxon>
        <taxon>Bacillati</taxon>
        <taxon>Actinomycetota</taxon>
        <taxon>Actinomycetes</taxon>
        <taxon>Micromonosporales</taxon>
        <taxon>Micromonosporaceae</taxon>
        <taxon>Micromonospora</taxon>
    </lineage>
</organism>
<dbReference type="Gene3D" id="3.40.1580.10">
    <property type="entry name" value="SMI1/KNR4-like"/>
    <property type="match status" value="1"/>
</dbReference>
<reference evidence="3 4" key="1">
    <citation type="submission" date="2017-03" db="EMBL/GenBank/DDBJ databases">
        <title>Whole genome sequence of Micromonospora wenchangensis, isolated from mangrove soil.</title>
        <authorList>
            <person name="Yang H."/>
        </authorList>
    </citation>
    <scope>NUCLEOTIDE SEQUENCE [LARGE SCALE GENOMIC DNA]</scope>
    <source>
        <strain evidence="3 4">CCTCC AA 2012002</strain>
    </source>
</reference>
<dbReference type="InterPro" id="IPR018958">
    <property type="entry name" value="Knr4/Smi1-like_dom"/>
</dbReference>
<sequence>MAAGARAGRRPGLPGRRHRPRRPGPVPPALAHPRREHPRRVGPVSGGGPVPAARYAFGVAHPVAPMLRVRYRQGVPVDPYGFPDWTPYARAVVELPPLPPGIGVDEARVLDVLTANLAVPDPADPQASGRTPAGWVWAHLARSRRVALVPAELHAALRHLGGVSTGDADHRRRGLPVDTATPPPLRFAQRLTPQAVARVEQRLGRTLPAGYRDFLARTNGGWPDWPAVHPRFGFVVDQPLFGVVRADWMQDLCHANAWFTDRFTADLLAVGHVQGGLLAVRVAGGDEGSVWYWDDDDPRARDDDTAADVADRLLHRCADSFGVFWHALRAVPGSLRDLAVDAVAGGRVGRVDDGRTGSALPPARRQPAA</sequence>
<dbReference type="Pfam" id="PF14414">
    <property type="entry name" value="WHH"/>
    <property type="match status" value="1"/>
</dbReference>
<dbReference type="AlphaFoldDB" id="A0A246RNS4"/>
<keyword evidence="4" id="KW-1185">Reference proteome</keyword>
<name>A0A246RNS4_9ACTN</name>
<dbReference type="EMBL" id="MZMV01000019">
    <property type="protein sequence ID" value="OWV07898.1"/>
    <property type="molecule type" value="Genomic_DNA"/>
</dbReference>
<feature type="region of interest" description="Disordered" evidence="1">
    <location>
        <begin position="1"/>
        <end position="47"/>
    </location>
</feature>
<feature type="compositionally biased region" description="Low complexity" evidence="1">
    <location>
        <begin position="1"/>
        <end position="14"/>
    </location>
</feature>
<feature type="region of interest" description="Disordered" evidence="1">
    <location>
        <begin position="165"/>
        <end position="184"/>
    </location>
</feature>
<protein>
    <recommendedName>
        <fullName evidence="2">Knr4/Smi1-like domain-containing protein</fullName>
    </recommendedName>
</protein>